<gene>
    <name evidence="1" type="ORF">ACFL27_16745</name>
</gene>
<name>A0ABV6Z068_UNCC1</name>
<sequence length="259" mass="30533">MRVAFSVIRSFNYHWDMNWVALFHRTENGWEPAEFSPYGSGKKMPGHIYEIYSNMNLVSHRHYSDLSPYYQECFEFRIEHLRIIDFTQPVIPHSLISKFNFRSTHNRKGLDFRYEPYLRRHLNDPHPTVRAASIVALARLGEFDIMPLLVDLYFKISEKKLRRQFVIIFLTHLLPKIYRDGTKPSDLESDQLETLAKNEIIDCIQRNELIRLPGFSESKITIIVDPPFGVIEFEFIDGSIHYLCIKKQNKWIGVTPVLG</sequence>
<proteinExistence type="predicted"/>
<evidence type="ECO:0000313" key="1">
    <source>
        <dbReference type="EMBL" id="MFC1851841.1"/>
    </source>
</evidence>
<keyword evidence="2" id="KW-1185">Reference proteome</keyword>
<dbReference type="SUPFAM" id="SSF48371">
    <property type="entry name" value="ARM repeat"/>
    <property type="match status" value="1"/>
</dbReference>
<evidence type="ECO:0000313" key="2">
    <source>
        <dbReference type="Proteomes" id="UP001594351"/>
    </source>
</evidence>
<reference evidence="1 2" key="1">
    <citation type="submission" date="2024-09" db="EMBL/GenBank/DDBJ databases">
        <title>Laminarin stimulates single cell rates of sulfate reduction while oxygen inhibits transcriptomic activity in coastal marine sediment.</title>
        <authorList>
            <person name="Lindsay M."/>
            <person name="Orcutt B."/>
            <person name="Emerson D."/>
            <person name="Stepanauskas R."/>
            <person name="D'Angelo T."/>
        </authorList>
    </citation>
    <scope>NUCLEOTIDE SEQUENCE [LARGE SCALE GENOMIC DNA]</scope>
    <source>
        <strain evidence="1">SAG AM-311-K15</strain>
    </source>
</reference>
<dbReference type="InterPro" id="IPR016024">
    <property type="entry name" value="ARM-type_fold"/>
</dbReference>
<accession>A0ABV6Z068</accession>
<dbReference type="EMBL" id="JBHPBY010000231">
    <property type="protein sequence ID" value="MFC1851841.1"/>
    <property type="molecule type" value="Genomic_DNA"/>
</dbReference>
<comment type="caution">
    <text evidence="1">The sequence shown here is derived from an EMBL/GenBank/DDBJ whole genome shotgun (WGS) entry which is preliminary data.</text>
</comment>
<organism evidence="1 2">
    <name type="scientific">candidate division CSSED10-310 bacterium</name>
    <dbReference type="NCBI Taxonomy" id="2855610"/>
    <lineage>
        <taxon>Bacteria</taxon>
        <taxon>Bacteria division CSSED10-310</taxon>
    </lineage>
</organism>
<protein>
    <submittedName>
        <fullName evidence="1">HEAT repeat domain-containing protein</fullName>
    </submittedName>
</protein>
<dbReference type="Proteomes" id="UP001594351">
    <property type="component" value="Unassembled WGS sequence"/>
</dbReference>